<feature type="domain" description="ABC3 transporter permease C-terminal" evidence="14">
    <location>
        <begin position="185"/>
        <end position="302"/>
    </location>
</feature>
<dbReference type="PIRSF" id="PIRSF003097">
    <property type="entry name" value="FtsX"/>
    <property type="match status" value="1"/>
</dbReference>
<dbReference type="Proteomes" id="UP000199004">
    <property type="component" value="Unassembled WGS sequence"/>
</dbReference>
<evidence type="ECO:0000256" key="3">
    <source>
        <dbReference type="ARBA" id="ARBA00007379"/>
    </source>
</evidence>
<accession>A0A1H0JTZ7</accession>
<evidence type="ECO:0000256" key="13">
    <source>
        <dbReference type="SAM" id="Phobius"/>
    </source>
</evidence>
<evidence type="ECO:0000313" key="17">
    <source>
        <dbReference type="Proteomes" id="UP000199004"/>
    </source>
</evidence>
<evidence type="ECO:0000256" key="11">
    <source>
        <dbReference type="ARBA" id="ARBA00023306"/>
    </source>
</evidence>
<protein>
    <recommendedName>
        <fullName evidence="5 12">Cell division protein FtsX</fullName>
    </recommendedName>
</protein>
<keyword evidence="17" id="KW-1185">Reference proteome</keyword>
<keyword evidence="10 12" id="KW-0472">Membrane</keyword>
<comment type="subcellular location">
    <subcellularLocation>
        <location evidence="2">Cell membrane</location>
        <topology evidence="2">Multi-pass membrane protein</topology>
    </subcellularLocation>
</comment>
<evidence type="ECO:0000256" key="8">
    <source>
        <dbReference type="ARBA" id="ARBA00022692"/>
    </source>
</evidence>
<dbReference type="InterPro" id="IPR004513">
    <property type="entry name" value="FtsX"/>
</dbReference>
<evidence type="ECO:0000256" key="9">
    <source>
        <dbReference type="ARBA" id="ARBA00022989"/>
    </source>
</evidence>
<dbReference type="Pfam" id="PF18075">
    <property type="entry name" value="FtsX_ECD"/>
    <property type="match status" value="1"/>
</dbReference>
<dbReference type="AlphaFoldDB" id="A0A1H0JTZ7"/>
<evidence type="ECO:0000256" key="2">
    <source>
        <dbReference type="ARBA" id="ARBA00004651"/>
    </source>
</evidence>
<dbReference type="EMBL" id="FNIC01000009">
    <property type="protein sequence ID" value="SDO47023.1"/>
    <property type="molecule type" value="Genomic_DNA"/>
</dbReference>
<feature type="transmembrane region" description="Helical" evidence="13">
    <location>
        <begin position="21"/>
        <end position="41"/>
    </location>
</feature>
<keyword evidence="9 13" id="KW-1133">Transmembrane helix</keyword>
<sequence>MQLRHSFTELRQGLRRNVSMHIAVVLTLFVSLTLVGLGVLLNQQAVRAADQWGSELQITVYLCRDSDDNPACLSEVTDPQKQEIERVVDESPEVADWHTESKAEAFEKVKELFGPERFEGPDAALTADDMAESVWITLEDPDEYEGIVSELRGRDGVASIQDLRDVVGPILNSIDALKYAAIGTAAFLVLAALLLVANTIRLAALARRKEIGIMRLVGASTLYIALPFLMEALVTALLGVAMAAGALAAFLKFGIIDRASQGLTFMPWVGWEEYTVTVIVIGALGPVLTLLPTLLLTRKYIKV</sequence>
<evidence type="ECO:0000256" key="10">
    <source>
        <dbReference type="ARBA" id="ARBA00023136"/>
    </source>
</evidence>
<dbReference type="RefSeq" id="WP_091026631.1">
    <property type="nucleotide sequence ID" value="NZ_BKAE01000032.1"/>
</dbReference>
<dbReference type="NCBIfam" id="NF038346">
    <property type="entry name" value="FtsX_actino"/>
    <property type="match status" value="1"/>
</dbReference>
<dbReference type="GO" id="GO:0051301">
    <property type="term" value="P:cell division"/>
    <property type="evidence" value="ECO:0007669"/>
    <property type="project" value="UniProtKB-KW"/>
</dbReference>
<dbReference type="GO" id="GO:0005886">
    <property type="term" value="C:plasma membrane"/>
    <property type="evidence" value="ECO:0007669"/>
    <property type="project" value="UniProtKB-SubCell"/>
</dbReference>
<gene>
    <name evidence="16" type="ORF">SAMN05192576_4057</name>
</gene>
<feature type="transmembrane region" description="Helical" evidence="13">
    <location>
        <begin position="221"/>
        <end position="254"/>
    </location>
</feature>
<dbReference type="InterPro" id="IPR047929">
    <property type="entry name" value="FtsX_actino"/>
</dbReference>
<keyword evidence="7 12" id="KW-0132">Cell division</keyword>
<dbReference type="PANTHER" id="PTHR47755">
    <property type="entry name" value="CELL DIVISION PROTEIN FTSX"/>
    <property type="match status" value="1"/>
</dbReference>
<dbReference type="Pfam" id="PF02687">
    <property type="entry name" value="FtsX"/>
    <property type="match status" value="1"/>
</dbReference>
<evidence type="ECO:0000256" key="4">
    <source>
        <dbReference type="ARBA" id="ARBA00011160"/>
    </source>
</evidence>
<keyword evidence="8 13" id="KW-0812">Transmembrane</keyword>
<comment type="similarity">
    <text evidence="3 12">Belongs to the ABC-4 integral membrane protein family. FtsX subfamily.</text>
</comment>
<feature type="domain" description="FtsX extracellular" evidence="15">
    <location>
        <begin position="56"/>
        <end position="160"/>
    </location>
</feature>
<reference evidence="16 17" key="1">
    <citation type="submission" date="2016-10" db="EMBL/GenBank/DDBJ databases">
        <authorList>
            <person name="de Groot N.N."/>
        </authorList>
    </citation>
    <scope>NUCLEOTIDE SEQUENCE [LARGE SCALE GENOMIC DNA]</scope>
    <source>
        <strain evidence="16 17">CGMCC 1.11147</strain>
    </source>
</reference>
<evidence type="ECO:0000256" key="6">
    <source>
        <dbReference type="ARBA" id="ARBA00022475"/>
    </source>
</evidence>
<dbReference type="InterPro" id="IPR040690">
    <property type="entry name" value="FtsX_ECD"/>
</dbReference>
<evidence type="ECO:0000256" key="12">
    <source>
        <dbReference type="PIRNR" id="PIRNR003097"/>
    </source>
</evidence>
<feature type="transmembrane region" description="Helical" evidence="13">
    <location>
        <begin position="179"/>
        <end position="200"/>
    </location>
</feature>
<keyword evidence="6 12" id="KW-1003">Cell membrane</keyword>
<evidence type="ECO:0000313" key="16">
    <source>
        <dbReference type="EMBL" id="SDO47023.1"/>
    </source>
</evidence>
<dbReference type="OrthoDB" id="9812531at2"/>
<dbReference type="PANTHER" id="PTHR47755:SF1">
    <property type="entry name" value="CELL DIVISION PROTEIN FTSX"/>
    <property type="match status" value="1"/>
</dbReference>
<dbReference type="InterPro" id="IPR003838">
    <property type="entry name" value="ABC3_permease_C"/>
</dbReference>
<comment type="subunit">
    <text evidence="4">Forms a membrane-associated complex with FtsE.</text>
</comment>
<name>A0A1H0JTZ7_9ACTN</name>
<keyword evidence="11 12" id="KW-0131">Cell cycle</keyword>
<comment type="function">
    <text evidence="1">Part of the ABC transporter FtsEX involved in cellular division.</text>
</comment>
<evidence type="ECO:0000256" key="1">
    <source>
        <dbReference type="ARBA" id="ARBA00003552"/>
    </source>
</evidence>
<evidence type="ECO:0000259" key="14">
    <source>
        <dbReference type="Pfam" id="PF02687"/>
    </source>
</evidence>
<dbReference type="STRING" id="1005944.SAMN05192576_4057"/>
<evidence type="ECO:0000256" key="7">
    <source>
        <dbReference type="ARBA" id="ARBA00022618"/>
    </source>
</evidence>
<organism evidence="16 17">
    <name type="scientific">Nocardioides szechwanensis</name>
    <dbReference type="NCBI Taxonomy" id="1005944"/>
    <lineage>
        <taxon>Bacteria</taxon>
        <taxon>Bacillati</taxon>
        <taxon>Actinomycetota</taxon>
        <taxon>Actinomycetes</taxon>
        <taxon>Propionibacteriales</taxon>
        <taxon>Nocardioidaceae</taxon>
        <taxon>Nocardioides</taxon>
    </lineage>
</organism>
<evidence type="ECO:0000259" key="15">
    <source>
        <dbReference type="Pfam" id="PF18075"/>
    </source>
</evidence>
<dbReference type="Gene3D" id="3.30.70.3040">
    <property type="match status" value="1"/>
</dbReference>
<proteinExistence type="inferred from homology"/>
<evidence type="ECO:0000256" key="5">
    <source>
        <dbReference type="ARBA" id="ARBA00021907"/>
    </source>
</evidence>
<feature type="transmembrane region" description="Helical" evidence="13">
    <location>
        <begin position="274"/>
        <end position="296"/>
    </location>
</feature>